<organism evidence="1 2">
    <name type="scientific">Paraburkholderia antibiotica</name>
    <dbReference type="NCBI Taxonomy" id="2728839"/>
    <lineage>
        <taxon>Bacteria</taxon>
        <taxon>Pseudomonadati</taxon>
        <taxon>Pseudomonadota</taxon>
        <taxon>Betaproteobacteria</taxon>
        <taxon>Burkholderiales</taxon>
        <taxon>Burkholderiaceae</taxon>
        <taxon>Paraburkholderia</taxon>
    </lineage>
</organism>
<dbReference type="RefSeq" id="WP_169495993.1">
    <property type="nucleotide sequence ID" value="NZ_JABBFZ010000001.1"/>
</dbReference>
<dbReference type="InterPro" id="IPR010862">
    <property type="entry name" value="DUF1493"/>
</dbReference>
<protein>
    <submittedName>
        <fullName evidence="1">DUF1493 family protein</fullName>
    </submittedName>
</protein>
<name>A0A7X9X1G7_9BURK</name>
<gene>
    <name evidence="1" type="ORF">HHL14_02560</name>
</gene>
<dbReference type="AlphaFoldDB" id="A0A7X9X1G7"/>
<dbReference type="Pfam" id="PF07377">
    <property type="entry name" value="DUF1493"/>
    <property type="match status" value="1"/>
</dbReference>
<sequence length="123" mass="13753">MTDETWDKLEAFARKELGKPVFGRLTVTPTSRLEEDLGLTGVDAIEFIDKWAETFGVQAQGFPYDRYFGPDGLDVVSSVLGIFSKRFRQSTLVPLTLGMLADAMRFGRWDTELLEAQASQRGA</sequence>
<comment type="caution">
    <text evidence="1">The sequence shown here is derived from an EMBL/GenBank/DDBJ whole genome shotgun (WGS) entry which is preliminary data.</text>
</comment>
<reference evidence="1 2" key="1">
    <citation type="submission" date="2020-04" db="EMBL/GenBank/DDBJ databases">
        <title>Paraburkholderia sp. G-4-1-8 isolated from soil.</title>
        <authorList>
            <person name="Dahal R.H."/>
        </authorList>
    </citation>
    <scope>NUCLEOTIDE SEQUENCE [LARGE SCALE GENOMIC DNA]</scope>
    <source>
        <strain evidence="1 2">G-4-1-8</strain>
    </source>
</reference>
<keyword evidence="2" id="KW-1185">Reference proteome</keyword>
<evidence type="ECO:0000313" key="1">
    <source>
        <dbReference type="EMBL" id="NML29714.1"/>
    </source>
</evidence>
<proteinExistence type="predicted"/>
<dbReference type="EMBL" id="JABBFZ010000001">
    <property type="protein sequence ID" value="NML29714.1"/>
    <property type="molecule type" value="Genomic_DNA"/>
</dbReference>
<dbReference type="Proteomes" id="UP000583127">
    <property type="component" value="Unassembled WGS sequence"/>
</dbReference>
<accession>A0A7X9X1G7</accession>
<evidence type="ECO:0000313" key="2">
    <source>
        <dbReference type="Proteomes" id="UP000583127"/>
    </source>
</evidence>